<dbReference type="Proteomes" id="UP001151699">
    <property type="component" value="Chromosome A"/>
</dbReference>
<organism evidence="1 2">
    <name type="scientific">Pseudolycoriella hygida</name>
    <dbReference type="NCBI Taxonomy" id="35572"/>
    <lineage>
        <taxon>Eukaryota</taxon>
        <taxon>Metazoa</taxon>
        <taxon>Ecdysozoa</taxon>
        <taxon>Arthropoda</taxon>
        <taxon>Hexapoda</taxon>
        <taxon>Insecta</taxon>
        <taxon>Pterygota</taxon>
        <taxon>Neoptera</taxon>
        <taxon>Endopterygota</taxon>
        <taxon>Diptera</taxon>
        <taxon>Nematocera</taxon>
        <taxon>Sciaroidea</taxon>
        <taxon>Sciaridae</taxon>
        <taxon>Pseudolycoriella</taxon>
    </lineage>
</organism>
<evidence type="ECO:0000313" key="1">
    <source>
        <dbReference type="EMBL" id="KAJ6646560.1"/>
    </source>
</evidence>
<dbReference type="EMBL" id="WJQU01000001">
    <property type="protein sequence ID" value="KAJ6646560.1"/>
    <property type="molecule type" value="Genomic_DNA"/>
</dbReference>
<proteinExistence type="predicted"/>
<protein>
    <submittedName>
        <fullName evidence="1">Uncharacterized protein</fullName>
    </submittedName>
</protein>
<sequence length="73" mass="8341">CIRLYQLSLTVIPSIQYCFPFSGNLPNPVSKSQYTENYIIVCRLDNTLGKRLRSSPRVTTRSIGQHPAQLEAW</sequence>
<comment type="caution">
    <text evidence="1">The sequence shown here is derived from an EMBL/GenBank/DDBJ whole genome shotgun (WGS) entry which is preliminary data.</text>
</comment>
<gene>
    <name evidence="1" type="ORF">Bhyg_01773</name>
</gene>
<feature type="non-terminal residue" evidence="1">
    <location>
        <position position="1"/>
    </location>
</feature>
<accession>A0A9Q0NA61</accession>
<evidence type="ECO:0000313" key="2">
    <source>
        <dbReference type="Proteomes" id="UP001151699"/>
    </source>
</evidence>
<keyword evidence="2" id="KW-1185">Reference proteome</keyword>
<reference evidence="1" key="1">
    <citation type="submission" date="2022-07" db="EMBL/GenBank/DDBJ databases">
        <authorList>
            <person name="Trinca V."/>
            <person name="Uliana J.V.C."/>
            <person name="Torres T.T."/>
            <person name="Ward R.J."/>
            <person name="Monesi N."/>
        </authorList>
    </citation>
    <scope>NUCLEOTIDE SEQUENCE</scope>
    <source>
        <strain evidence="1">HSMRA1968</strain>
        <tissue evidence="1">Whole embryos</tissue>
    </source>
</reference>
<dbReference type="AlphaFoldDB" id="A0A9Q0NA61"/>
<name>A0A9Q0NA61_9DIPT</name>